<gene>
    <name evidence="1" type="ORF">M422DRAFT_38401</name>
</gene>
<organism evidence="1 2">
    <name type="scientific">Sphaerobolus stellatus (strain SS14)</name>
    <dbReference type="NCBI Taxonomy" id="990650"/>
    <lineage>
        <taxon>Eukaryota</taxon>
        <taxon>Fungi</taxon>
        <taxon>Dikarya</taxon>
        <taxon>Basidiomycota</taxon>
        <taxon>Agaricomycotina</taxon>
        <taxon>Agaricomycetes</taxon>
        <taxon>Phallomycetidae</taxon>
        <taxon>Geastrales</taxon>
        <taxon>Sphaerobolaceae</taxon>
        <taxon>Sphaerobolus</taxon>
    </lineage>
</organism>
<protein>
    <submittedName>
        <fullName evidence="1">Uncharacterized protein</fullName>
    </submittedName>
</protein>
<keyword evidence="2" id="KW-1185">Reference proteome</keyword>
<dbReference type="EMBL" id="KN837388">
    <property type="protein sequence ID" value="KIJ26008.1"/>
    <property type="molecule type" value="Genomic_DNA"/>
</dbReference>
<evidence type="ECO:0000313" key="1">
    <source>
        <dbReference type="EMBL" id="KIJ26008.1"/>
    </source>
</evidence>
<name>A0A0C9TAB1_SPHS4</name>
<accession>A0A0C9TAB1</accession>
<sequence length="232" mass="25903">MINRIPIIPLNQALNHPALALATKSLNPFRGLFSNFFGTPRRIEQRSRVNRFRSMRWWDVEDVREGSRCGYCDLTRGKVGDRIAGCVGALNEKENVVFAMVLQQAVASCGPRHRRHGAVTSGLEGDAPPTFGGMTYVYMIDWRSTFGVLGRVYYAVLIGRGRERTDGAAAMDKRKAYHSSNRPMYNPLHQLIETQADNIAEVVFREAVEDDLGVETVDELGWEVVPCDPGCG</sequence>
<proteinExistence type="predicted"/>
<dbReference type="HOGENOM" id="CLU_1202373_0_0_1"/>
<evidence type="ECO:0000313" key="2">
    <source>
        <dbReference type="Proteomes" id="UP000054279"/>
    </source>
</evidence>
<reference evidence="1 2" key="1">
    <citation type="submission" date="2014-06" db="EMBL/GenBank/DDBJ databases">
        <title>Evolutionary Origins and Diversification of the Mycorrhizal Mutualists.</title>
        <authorList>
            <consortium name="DOE Joint Genome Institute"/>
            <consortium name="Mycorrhizal Genomics Consortium"/>
            <person name="Kohler A."/>
            <person name="Kuo A."/>
            <person name="Nagy L.G."/>
            <person name="Floudas D."/>
            <person name="Copeland A."/>
            <person name="Barry K.W."/>
            <person name="Cichocki N."/>
            <person name="Veneault-Fourrey C."/>
            <person name="LaButti K."/>
            <person name="Lindquist E.A."/>
            <person name="Lipzen A."/>
            <person name="Lundell T."/>
            <person name="Morin E."/>
            <person name="Murat C."/>
            <person name="Riley R."/>
            <person name="Ohm R."/>
            <person name="Sun H."/>
            <person name="Tunlid A."/>
            <person name="Henrissat B."/>
            <person name="Grigoriev I.V."/>
            <person name="Hibbett D.S."/>
            <person name="Martin F."/>
        </authorList>
    </citation>
    <scope>NUCLEOTIDE SEQUENCE [LARGE SCALE GENOMIC DNA]</scope>
    <source>
        <strain evidence="1 2">SS14</strain>
    </source>
</reference>
<dbReference type="Proteomes" id="UP000054279">
    <property type="component" value="Unassembled WGS sequence"/>
</dbReference>
<dbReference type="AlphaFoldDB" id="A0A0C9TAB1"/>
<feature type="non-terminal residue" evidence="1">
    <location>
        <position position="232"/>
    </location>
</feature>